<dbReference type="EMBL" id="ML208538">
    <property type="protein sequence ID" value="TFK63145.1"/>
    <property type="molecule type" value="Genomic_DNA"/>
</dbReference>
<keyword evidence="2" id="KW-1185">Reference proteome</keyword>
<gene>
    <name evidence="1" type="ORF">BDN72DRAFT_337212</name>
</gene>
<protein>
    <submittedName>
        <fullName evidence="1">PLC-like phosphodiesterase</fullName>
    </submittedName>
</protein>
<proteinExistence type="predicted"/>
<organism evidence="1 2">
    <name type="scientific">Pluteus cervinus</name>
    <dbReference type="NCBI Taxonomy" id="181527"/>
    <lineage>
        <taxon>Eukaryota</taxon>
        <taxon>Fungi</taxon>
        <taxon>Dikarya</taxon>
        <taxon>Basidiomycota</taxon>
        <taxon>Agaricomycotina</taxon>
        <taxon>Agaricomycetes</taxon>
        <taxon>Agaricomycetidae</taxon>
        <taxon>Agaricales</taxon>
        <taxon>Pluteineae</taxon>
        <taxon>Pluteaceae</taxon>
        <taxon>Pluteus</taxon>
    </lineage>
</organism>
<accession>A0ACD3ABN5</accession>
<sequence length="442" mass="48257">MSANTPFVLANATPYTWVLTGSESSKPMSAWSFPDLPSGISPPVHIEFQEGSVAGDTAAATYTFGDNSGFQHQFQIQARYLKAGTYAVQAYFQNLETPNHPKGSTIPLVGSFVLAGDGPANFVSSFPPSGWMSTYLDLLTKYTLREICLPGSHDAGMSVLQGGTAGVNRDNVITQDSNILFQLGNGVRYFDIRPVISAGRYLTGHYSQVPVVGAWVGGNGQSMESIVAEVNDFTSREKELIILHLTHTRNTDVGFTSYRPFNKEEWQNFVGTLLSKINYRYISSSSTNPVDLTALTVGEYITHQPAVLVVCDCDPDFLPSGSGLYTNANFPLTDDYADTEDLETMKLDQFTKMRKNRPAYNSPCFLLSWTLTQNPWSAVGAPGGTSIFDLARRANPELVKVLFANITANNMNGPNIILEDFVGEDAVAMAIAVNFFVHGRKT</sequence>
<reference evidence="1 2" key="1">
    <citation type="journal article" date="2019" name="Nat. Ecol. Evol.">
        <title>Megaphylogeny resolves global patterns of mushroom evolution.</title>
        <authorList>
            <person name="Varga T."/>
            <person name="Krizsan K."/>
            <person name="Foldi C."/>
            <person name="Dima B."/>
            <person name="Sanchez-Garcia M."/>
            <person name="Sanchez-Ramirez S."/>
            <person name="Szollosi G.J."/>
            <person name="Szarkandi J.G."/>
            <person name="Papp V."/>
            <person name="Albert L."/>
            <person name="Andreopoulos W."/>
            <person name="Angelini C."/>
            <person name="Antonin V."/>
            <person name="Barry K.W."/>
            <person name="Bougher N.L."/>
            <person name="Buchanan P."/>
            <person name="Buyck B."/>
            <person name="Bense V."/>
            <person name="Catcheside P."/>
            <person name="Chovatia M."/>
            <person name="Cooper J."/>
            <person name="Damon W."/>
            <person name="Desjardin D."/>
            <person name="Finy P."/>
            <person name="Geml J."/>
            <person name="Haridas S."/>
            <person name="Hughes K."/>
            <person name="Justo A."/>
            <person name="Karasinski D."/>
            <person name="Kautmanova I."/>
            <person name="Kiss B."/>
            <person name="Kocsube S."/>
            <person name="Kotiranta H."/>
            <person name="LaButti K.M."/>
            <person name="Lechner B.E."/>
            <person name="Liimatainen K."/>
            <person name="Lipzen A."/>
            <person name="Lukacs Z."/>
            <person name="Mihaltcheva S."/>
            <person name="Morgado L.N."/>
            <person name="Niskanen T."/>
            <person name="Noordeloos M.E."/>
            <person name="Ohm R.A."/>
            <person name="Ortiz-Santana B."/>
            <person name="Ovrebo C."/>
            <person name="Racz N."/>
            <person name="Riley R."/>
            <person name="Savchenko A."/>
            <person name="Shiryaev A."/>
            <person name="Soop K."/>
            <person name="Spirin V."/>
            <person name="Szebenyi C."/>
            <person name="Tomsovsky M."/>
            <person name="Tulloss R.E."/>
            <person name="Uehling J."/>
            <person name="Grigoriev I.V."/>
            <person name="Vagvolgyi C."/>
            <person name="Papp T."/>
            <person name="Martin F.M."/>
            <person name="Miettinen O."/>
            <person name="Hibbett D.S."/>
            <person name="Nagy L.G."/>
        </authorList>
    </citation>
    <scope>NUCLEOTIDE SEQUENCE [LARGE SCALE GENOMIC DNA]</scope>
    <source>
        <strain evidence="1 2">NL-1719</strain>
    </source>
</reference>
<evidence type="ECO:0000313" key="2">
    <source>
        <dbReference type="Proteomes" id="UP000308600"/>
    </source>
</evidence>
<dbReference type="Proteomes" id="UP000308600">
    <property type="component" value="Unassembled WGS sequence"/>
</dbReference>
<evidence type="ECO:0000313" key="1">
    <source>
        <dbReference type="EMBL" id="TFK63145.1"/>
    </source>
</evidence>
<name>A0ACD3ABN5_9AGAR</name>